<organism evidence="2 3">
    <name type="scientific">Neisseria elongata subsp. glycolytica ATCC 29315</name>
    <dbReference type="NCBI Taxonomy" id="546263"/>
    <lineage>
        <taxon>Bacteria</taxon>
        <taxon>Pseudomonadati</taxon>
        <taxon>Pseudomonadota</taxon>
        <taxon>Betaproteobacteria</taxon>
        <taxon>Neisseriales</taxon>
        <taxon>Neisseriaceae</taxon>
        <taxon>Neisseria</taxon>
    </lineage>
</organism>
<dbReference type="AlphaFoldDB" id="D4DSB1"/>
<accession>D4DSB1</accession>
<name>D4DSB1_NEIEG</name>
<protein>
    <submittedName>
        <fullName evidence="2">Uncharacterized protein</fullName>
    </submittedName>
</protein>
<sequence>MGNQQRRIGKAAAQAADERFGGARFAHGYGVQPDGVLQRREMRTAEAFVPIVEVGGVFDGAAAEVAADKRRGDLPKGAVQQGKRCHVRRPSEKALL</sequence>
<proteinExistence type="predicted"/>
<feature type="region of interest" description="Disordered" evidence="1">
    <location>
        <begin position="74"/>
        <end position="96"/>
    </location>
</feature>
<dbReference type="EMBL" id="ADBF01000198">
    <property type="protein sequence ID" value="EFE49277.1"/>
    <property type="molecule type" value="Genomic_DNA"/>
</dbReference>
<comment type="caution">
    <text evidence="2">The sequence shown here is derived from an EMBL/GenBank/DDBJ whole genome shotgun (WGS) entry which is preliminary data.</text>
</comment>
<reference evidence="2 3" key="1">
    <citation type="submission" date="2010-02" db="EMBL/GenBank/DDBJ databases">
        <authorList>
            <person name="Weinstock G."/>
            <person name="Sodergren E."/>
            <person name="Clifton S."/>
            <person name="Fulton L."/>
            <person name="Fulton B."/>
            <person name="Courtney L."/>
            <person name="Fronick C."/>
            <person name="Harrison M."/>
            <person name="Strong C."/>
            <person name="Farmer C."/>
            <person name="Delahaunty K."/>
            <person name="Markovic C."/>
            <person name="Hall O."/>
            <person name="Minx P."/>
            <person name="Tomlinson C."/>
            <person name="Mitreva M."/>
            <person name="Nelson J."/>
            <person name="Hou S."/>
            <person name="Wollam A."/>
            <person name="Pepin K.H."/>
            <person name="Johnson M."/>
            <person name="Bhonagiri V."/>
            <person name="Zhang X."/>
            <person name="Suruliraj S."/>
            <person name="Warren W."/>
            <person name="Chinwalla A."/>
            <person name="Mardis E.R."/>
            <person name="Wilson R.K."/>
        </authorList>
    </citation>
    <scope>NUCLEOTIDE SEQUENCE [LARGE SCALE GENOMIC DNA]</scope>
    <source>
        <strain evidence="2 3">ATCC 29315</strain>
    </source>
</reference>
<evidence type="ECO:0000256" key="1">
    <source>
        <dbReference type="SAM" id="MobiDB-lite"/>
    </source>
</evidence>
<evidence type="ECO:0000313" key="2">
    <source>
        <dbReference type="EMBL" id="EFE49277.1"/>
    </source>
</evidence>
<gene>
    <name evidence="2" type="ORF">NEIELOOT_01955</name>
</gene>
<dbReference type="Proteomes" id="UP000005536">
    <property type="component" value="Unassembled WGS sequence"/>
</dbReference>
<evidence type="ECO:0000313" key="3">
    <source>
        <dbReference type="Proteomes" id="UP000005536"/>
    </source>
</evidence>